<feature type="compositionally biased region" description="Polar residues" evidence="2">
    <location>
        <begin position="173"/>
        <end position="187"/>
    </location>
</feature>
<feature type="compositionally biased region" description="Basic and acidic residues" evidence="2">
    <location>
        <begin position="1087"/>
        <end position="1105"/>
    </location>
</feature>
<feature type="region of interest" description="Disordered" evidence="2">
    <location>
        <begin position="1528"/>
        <end position="1550"/>
    </location>
</feature>
<feature type="compositionally biased region" description="Polar residues" evidence="2">
    <location>
        <begin position="1362"/>
        <end position="1379"/>
    </location>
</feature>
<feature type="compositionally biased region" description="Basic and acidic residues" evidence="2">
    <location>
        <begin position="959"/>
        <end position="968"/>
    </location>
</feature>
<comment type="caution">
    <text evidence="4">The sequence shown here is derived from an EMBL/GenBank/DDBJ whole genome shotgun (WGS) entry which is preliminary data.</text>
</comment>
<dbReference type="PANTHER" id="PTHR14038">
    <property type="entry name" value="BAT2 HLA-B-ASSOCIATED TRANSCRIPT 2"/>
    <property type="match status" value="1"/>
</dbReference>
<organism evidence="4 5">
    <name type="scientific">Calicophoron daubneyi</name>
    <name type="common">Rumen fluke</name>
    <name type="synonym">Paramphistomum daubneyi</name>
    <dbReference type="NCBI Taxonomy" id="300641"/>
    <lineage>
        <taxon>Eukaryota</taxon>
        <taxon>Metazoa</taxon>
        <taxon>Spiralia</taxon>
        <taxon>Lophotrochozoa</taxon>
        <taxon>Platyhelminthes</taxon>
        <taxon>Trematoda</taxon>
        <taxon>Digenea</taxon>
        <taxon>Plagiorchiida</taxon>
        <taxon>Pronocephalata</taxon>
        <taxon>Paramphistomoidea</taxon>
        <taxon>Paramphistomidae</taxon>
        <taxon>Calicophoron</taxon>
    </lineage>
</organism>
<feature type="region of interest" description="Disordered" evidence="2">
    <location>
        <begin position="273"/>
        <end position="351"/>
    </location>
</feature>
<feature type="compositionally biased region" description="Basic and acidic residues" evidence="2">
    <location>
        <begin position="1350"/>
        <end position="1360"/>
    </location>
</feature>
<feature type="compositionally biased region" description="Polar residues" evidence="2">
    <location>
        <begin position="857"/>
        <end position="867"/>
    </location>
</feature>
<evidence type="ECO:0000313" key="5">
    <source>
        <dbReference type="Proteomes" id="UP001497525"/>
    </source>
</evidence>
<feature type="region of interest" description="Disordered" evidence="2">
    <location>
        <begin position="1"/>
        <end position="27"/>
    </location>
</feature>
<keyword evidence="1" id="KW-0597">Phosphoprotein</keyword>
<dbReference type="PANTHER" id="PTHR14038:SF0">
    <property type="entry name" value="LP18708P"/>
    <property type="match status" value="1"/>
</dbReference>
<feature type="compositionally biased region" description="Low complexity" evidence="2">
    <location>
        <begin position="86"/>
        <end position="99"/>
    </location>
</feature>
<protein>
    <recommendedName>
        <fullName evidence="3">BAT2 N-terminal domain-containing protein</fullName>
    </recommendedName>
</protein>
<accession>A0AAV2TUR6</accession>
<feature type="compositionally biased region" description="Polar residues" evidence="2">
    <location>
        <begin position="1616"/>
        <end position="1636"/>
    </location>
</feature>
<dbReference type="InterPro" id="IPR009738">
    <property type="entry name" value="BAT2_N"/>
</dbReference>
<feature type="region of interest" description="Disordered" evidence="2">
    <location>
        <begin position="1338"/>
        <end position="1392"/>
    </location>
</feature>
<feature type="compositionally biased region" description="Basic and acidic residues" evidence="2">
    <location>
        <begin position="1292"/>
        <end position="1307"/>
    </location>
</feature>
<feature type="region of interest" description="Disordered" evidence="2">
    <location>
        <begin position="1759"/>
        <end position="1780"/>
    </location>
</feature>
<dbReference type="InterPro" id="IPR033184">
    <property type="entry name" value="PRRC2"/>
</dbReference>
<name>A0AAV2TUR6_CALDB</name>
<feature type="compositionally biased region" description="Polar residues" evidence="2">
    <location>
        <begin position="1275"/>
        <end position="1289"/>
    </location>
</feature>
<sequence length="2566" mass="272367">MSSKVSKSEKTKLKFAQSNINHVYRGNTTETHHKPTVRQYGMQVVGKLQGTRRLPPPAWVPSLKAETGGLDSRVTLVPPGGGGWGAPSAPGESAPAQASDAASTEMGGVVVTTTVSSMNGALSRGALGTSFEPAYAKSNFSTSVLTTSSSNEQKVIPNAAISQAPLPTEGKESQVSPSSDIANATATSHSGAWSLRSQNAAASGGLAANKPFFQRPAPVVSSAAPVSPVSKVRESKPSASSIGGGASEVVGEPSGWAALSEEEPNFDEQILFSDEEESQEDSKSTMKNATNGKIEQLDTTPSASKSSTPANPPISALSTSERSGLYGSPEYPPTSSGVGNEASNFTPSEAWSSSTGIAGFNGLTSHAISRPSVSNLSYTTPMSTTCVLVPEKERLISGSQYFQPSAPSHPLSTVFPDPYFSGQMSATHMVTSSTGLTEPNLPASDIDTEIQHAQRQARTQEFKSAVERAQQARMAHPKGDAYHPETDNLLQRSVVTLLSDHAEAKNVNTLSGPLSQPMNSVPPAHPVVPPLLGNMVNPQLLLSSVYQQAAGQNRPDVAAALAAATAAAMAYGGITSPGKADLSVGSPNVGLALQALSAPSHSVVSPNSSNAWHGPLGMTSSTTAPGIPPIRPVTPVIPNAFAVPPGGPQGSGSAAHPHAVYLDPDFFVERFLEILNQQQISRPSNNPSLPNRTVPLNPPATVASKEADVHLDSQTFINAAKASSGDESAVSGPRFKIGEFSTADVDELSSQLESTLKTDTPQSDHGNQPPADGGFVAQCDRLPSEQVTEKSRTKRVPGLMDVKVSSTTTRNLAYLWEQEDYLSENPRATRGRARFYTSDKSRGRGRRPTARPLVDDANSTRTKSSAVDSRYFGNSYGGYQGVQSWQSSKAVPHARETTTKKRQENPNQTATDTDFKNRQSNEPKSTEPRFGDKNPTDSEGGEYADLSDIAEDDASTSLKKQDGSDRHAPAKRHTKPNSEDTADDVPYVPRREYPRRPDRGRRGQGVLNYHYTSSRKFSSDDTAAYYGRYGTTDQKYYSRSGRSGSFTSRGHRSVVTSDGPDPRRKRNPEETRASERGVTSSRGARKGNGDDSDGHAREVAEEQGEKQFTQSRSNPVGPDQKRHSSYQRSRTVGQFTAGEFCDDYHLSDGEHHPQGNRQQHTRISRNRSYERQKSTRKNSPRRPLADSNNDKDGFGISDSFGNELPCSTDQQTKDKPSSFGLCPLLTDEFDDSDIPTVRVPAADTSFRFSRAQYNYSRTGRSGPYQRGAALRRATRTNSSQQQSKRTVQGSRRYKEMRDRYRDGKDGDGGAAAGANGRAVSGGGGSAFSGAGGNVCADGSADMSGGQNDGGQHESPQHLDDASQLSKKSFTSDTTGSHPLSHSERKSTTFKDDCNDNNRLEFGHSKLQQNFRVFVPRENVSDPNDCEEWETATEGSSDPDSGCGISSCQDTTTLICESSKTSESVANNTTPTAEIVKNFKSSGVSAIVTVGNTISTEPAVVISSVTHSRSWSSIEGRTSGRGHYLRIECGGGGGSGETRDYPVRGPRNRTGDQRYHRLTVSKFHNSAYVHKSSTNLSSIPPLMSIKPQGPFTRSPQSFDAVFGTVSRPIRQCIPEKASSTCGDADTTDNAHTSPNLSQDEDEDSYPSDGFTKVVSKASKRLARKRLQQELSSSRKTVRNVEVESKSPGAQPARYPSAITRPNGSDRASYSHSTSGAKSQSAQSSTNSRKPKLFHSKPTFMGPPLTATTVAAAAITVSSCGKLSTPSESTARSSAKSPSTSYASNVTSVSVTTTRTWSKVVGTRSINTAVAMNESGNVISNPIESVDVVWHSARTSGEVNEENLKSHISATTKTDSISSKSDGPTGCPPCAVVNAVQPFWSSESSENVVKTNEGKQRVVCTVSVTPSSGSNTSATACAASSQGGTTTTSVSNNICKVRPQQQQSSLQATPVTNSGTQLQIVSPVSPGSANDAALCGSEVTSGEVDRPECDYDSNVRQHITDAGHSSAALVSSPVTWTPESGLTQAHAFYSNRSENQPTAAAIENPFSPHFWQNVDHPFDVNAVRLAPGTTGNPMHPQFTRLPTSDVNSNLVTGTSVGSSLAAEINSKASHQLALGVRNQPYPVQPYGHNPSPSNDVYTAALYGNSLDITKLAPHVGAHTQQANLASVGNSVYVPQQQPSVNTQPPNTQSFPVSWTLSSNQSQLAQSGAHPQRYRQRIAHQMDPSYGSYAFQPELQNDYSFLPSATGCVQPTPSGGLLSAIHGQTQSNFTQNTARQVLGPSAAVTPWSLLGTPNGGPNLQSSTAEYNSALAAASGVNAGPGLLPHPVPHGGYNNAQCSFPPISSPSSNFVNHSNYVGVIGGGRPNTDPSSGPSRQRNVQQNIYSSHNLSHSSAPGQQPFQMHSAFYPSLSPSHQRIHLQQFSGSQGRNSLMSSQTGLFAAAFGPPTHPPNQATPPPLQSQLAYTNTLPVEATVAPSLPYHSSAQSHTFSNFNLQAAHPHIHGHRQSQSSGPHIPSRNVSTIGNHSGSPLMIPAPIGPSAVSALAGYTQPAPSASTSVSGYPLKPVLPTL</sequence>
<feature type="domain" description="BAT2 N-terminal" evidence="3">
    <location>
        <begin position="5"/>
        <end position="130"/>
    </location>
</feature>
<feature type="compositionally biased region" description="Polar residues" evidence="2">
    <location>
        <begin position="2363"/>
        <end position="2374"/>
    </location>
</feature>
<feature type="compositionally biased region" description="Polar residues" evidence="2">
    <location>
        <begin position="748"/>
        <end position="766"/>
    </location>
</feature>
<feature type="region of interest" description="Disordered" evidence="2">
    <location>
        <begin position="2355"/>
        <end position="2374"/>
    </location>
</feature>
<feature type="region of interest" description="Disordered" evidence="2">
    <location>
        <begin position="1663"/>
        <end position="1738"/>
    </location>
</feature>
<feature type="compositionally biased region" description="Basic and acidic residues" evidence="2">
    <location>
        <begin position="1380"/>
        <end position="1392"/>
    </location>
</feature>
<feature type="region of interest" description="Disordered" evidence="2">
    <location>
        <begin position="223"/>
        <end position="251"/>
    </location>
</feature>
<feature type="region of interest" description="Disordered" evidence="2">
    <location>
        <begin position="79"/>
        <end position="101"/>
    </location>
</feature>
<feature type="region of interest" description="Disordered" evidence="2">
    <location>
        <begin position="1615"/>
        <end position="1649"/>
    </location>
</feature>
<dbReference type="EMBL" id="CAXLJL010000745">
    <property type="protein sequence ID" value="CAL5140603.1"/>
    <property type="molecule type" value="Genomic_DNA"/>
</dbReference>
<feature type="region of interest" description="Disordered" evidence="2">
    <location>
        <begin position="1421"/>
        <end position="1443"/>
    </location>
</feature>
<dbReference type="Proteomes" id="UP001497525">
    <property type="component" value="Unassembled WGS sequence"/>
</dbReference>
<evidence type="ECO:0000259" key="3">
    <source>
        <dbReference type="Pfam" id="PF07001"/>
    </source>
</evidence>
<feature type="region of interest" description="Disordered" evidence="2">
    <location>
        <begin position="747"/>
        <end position="776"/>
    </location>
</feature>
<reference evidence="4" key="1">
    <citation type="submission" date="2024-06" db="EMBL/GenBank/DDBJ databases">
        <authorList>
            <person name="Liu X."/>
            <person name="Lenzi L."/>
            <person name="Haldenby T S."/>
            <person name="Uol C."/>
        </authorList>
    </citation>
    <scope>NUCLEOTIDE SEQUENCE</scope>
</reference>
<feature type="compositionally biased region" description="Polar residues" evidence="2">
    <location>
        <begin position="2502"/>
        <end position="2523"/>
    </location>
</feature>
<feature type="region of interest" description="Disordered" evidence="2">
    <location>
        <begin position="832"/>
        <end position="870"/>
    </location>
</feature>
<feature type="region of interest" description="Disordered" evidence="2">
    <location>
        <begin position="2496"/>
        <end position="2529"/>
    </location>
</feature>
<evidence type="ECO:0000313" key="4">
    <source>
        <dbReference type="EMBL" id="CAL5140603.1"/>
    </source>
</evidence>
<gene>
    <name evidence="4" type="ORF">CDAUBV1_LOCUS15912</name>
</gene>
<feature type="compositionally biased region" description="Low complexity" evidence="2">
    <location>
        <begin position="1038"/>
        <end position="1048"/>
    </location>
</feature>
<feature type="compositionally biased region" description="Basic and acidic residues" evidence="2">
    <location>
        <begin position="1"/>
        <end position="12"/>
    </location>
</feature>
<feature type="compositionally biased region" description="Low complexity" evidence="2">
    <location>
        <begin position="1765"/>
        <end position="1780"/>
    </location>
</feature>
<feature type="compositionally biased region" description="Basic and acidic residues" evidence="2">
    <location>
        <begin position="913"/>
        <end position="936"/>
    </location>
</feature>
<feature type="region of interest" description="Disordered" evidence="2">
    <location>
        <begin position="156"/>
        <end position="187"/>
    </location>
</feature>
<proteinExistence type="predicted"/>
<feature type="region of interest" description="Disordered" evidence="2">
    <location>
        <begin position="2383"/>
        <end position="2404"/>
    </location>
</feature>
<feature type="compositionally biased region" description="Polar residues" evidence="2">
    <location>
        <begin position="333"/>
        <end position="351"/>
    </location>
</feature>
<feature type="compositionally biased region" description="Polar residues" evidence="2">
    <location>
        <begin position="1432"/>
        <end position="1443"/>
    </location>
</feature>
<feature type="compositionally biased region" description="Low complexity" evidence="2">
    <location>
        <begin position="299"/>
        <end position="309"/>
    </location>
</feature>
<evidence type="ECO:0000256" key="2">
    <source>
        <dbReference type="SAM" id="MobiDB-lite"/>
    </source>
</evidence>
<dbReference type="GO" id="GO:0030154">
    <property type="term" value="P:cell differentiation"/>
    <property type="evidence" value="ECO:0007669"/>
    <property type="project" value="TreeGrafter"/>
</dbReference>
<feature type="region of interest" description="Disordered" evidence="2">
    <location>
        <begin position="1256"/>
        <end position="1312"/>
    </location>
</feature>
<feature type="compositionally biased region" description="Basic and acidic residues" evidence="2">
    <location>
        <begin position="1142"/>
        <end position="1153"/>
    </location>
</feature>
<feature type="compositionally biased region" description="Basic and acidic residues" evidence="2">
    <location>
        <begin position="893"/>
        <end position="904"/>
    </location>
</feature>
<feature type="region of interest" description="Disordered" evidence="2">
    <location>
        <begin position="883"/>
        <end position="1219"/>
    </location>
</feature>
<feature type="compositionally biased region" description="Polar residues" evidence="2">
    <location>
        <begin position="16"/>
        <end position="27"/>
    </location>
</feature>
<evidence type="ECO:0000256" key="1">
    <source>
        <dbReference type="ARBA" id="ARBA00022553"/>
    </source>
</evidence>
<dbReference type="Pfam" id="PF07001">
    <property type="entry name" value="BAT2_N"/>
    <property type="match status" value="1"/>
</dbReference>
<feature type="compositionally biased region" description="Polar residues" evidence="2">
    <location>
        <begin position="1698"/>
        <end position="1726"/>
    </location>
</feature>
<feature type="compositionally biased region" description="Polar residues" evidence="2">
    <location>
        <begin position="2383"/>
        <end position="2397"/>
    </location>
</feature>
<feature type="compositionally biased region" description="Basic and acidic residues" evidence="2">
    <location>
        <begin position="989"/>
        <end position="1001"/>
    </location>
</feature>